<name>A0A375G4L1_9BURK</name>
<comment type="caution">
    <text evidence="2">The sequence shown here is derived from an EMBL/GenBank/DDBJ whole genome shotgun (WGS) entry which is preliminary data.</text>
</comment>
<organism evidence="2 4">
    <name type="scientific">Cupriavidus oxalaticus</name>
    <dbReference type="NCBI Taxonomy" id="96344"/>
    <lineage>
        <taxon>Bacteria</taxon>
        <taxon>Pseudomonadati</taxon>
        <taxon>Pseudomonadota</taxon>
        <taxon>Betaproteobacteria</taxon>
        <taxon>Burkholderiales</taxon>
        <taxon>Burkholderiaceae</taxon>
        <taxon>Cupriavidus</taxon>
    </lineage>
</organism>
<dbReference type="EMBL" id="OGUS01000093">
    <property type="protein sequence ID" value="SPC08545.1"/>
    <property type="molecule type" value="Genomic_DNA"/>
</dbReference>
<feature type="domain" description="Glycosyltransferase 2-like" evidence="1">
    <location>
        <begin position="63"/>
        <end position="139"/>
    </location>
</feature>
<evidence type="ECO:0000313" key="4">
    <source>
        <dbReference type="Proteomes" id="UP000256862"/>
    </source>
</evidence>
<proteinExistence type="predicted"/>
<evidence type="ECO:0000313" key="2">
    <source>
        <dbReference type="EMBL" id="SPC08545.1"/>
    </source>
</evidence>
<dbReference type="InterPro" id="IPR001173">
    <property type="entry name" value="Glyco_trans_2-like"/>
</dbReference>
<keyword evidence="2" id="KW-0808">Transferase</keyword>
<dbReference type="PANTHER" id="PTHR43179:SF7">
    <property type="entry name" value="RHAMNOSYLTRANSFERASE WBBL"/>
    <property type="match status" value="1"/>
</dbReference>
<dbReference type="EMBL" id="OGUS01000121">
    <property type="protein sequence ID" value="SPC14274.1"/>
    <property type="molecule type" value="Genomic_DNA"/>
</dbReference>
<dbReference type="InterPro" id="IPR029044">
    <property type="entry name" value="Nucleotide-diphossugar_trans"/>
</dbReference>
<dbReference type="Proteomes" id="UP000256862">
    <property type="component" value="Chromosome CO2235"/>
</dbReference>
<dbReference type="GO" id="GO:0016740">
    <property type="term" value="F:transferase activity"/>
    <property type="evidence" value="ECO:0007669"/>
    <property type="project" value="UniProtKB-KW"/>
</dbReference>
<gene>
    <name evidence="3" type="ORF">CO2235_200130</name>
    <name evidence="2" type="ORF">CO2235_U850037</name>
</gene>
<evidence type="ECO:0000313" key="3">
    <source>
        <dbReference type="EMBL" id="SPC14274.1"/>
    </source>
</evidence>
<dbReference type="Pfam" id="PF00535">
    <property type="entry name" value="Glycos_transf_2"/>
    <property type="match status" value="1"/>
</dbReference>
<reference evidence="2 4" key="2">
    <citation type="submission" date="2018-01" db="EMBL/GenBank/DDBJ databases">
        <authorList>
            <person name="Clerissi C."/>
        </authorList>
    </citation>
    <scope>NUCLEOTIDE SEQUENCE</scope>
    <source>
        <strain evidence="2">Cupriavidus oxalaticus LMG 2235</strain>
    </source>
</reference>
<dbReference type="SUPFAM" id="SSF53448">
    <property type="entry name" value="Nucleotide-diphospho-sugar transferases"/>
    <property type="match status" value="1"/>
</dbReference>
<dbReference type="Gene3D" id="3.90.550.10">
    <property type="entry name" value="Spore Coat Polysaccharide Biosynthesis Protein SpsA, Chain A"/>
    <property type="match status" value="1"/>
</dbReference>
<dbReference type="PANTHER" id="PTHR43179">
    <property type="entry name" value="RHAMNOSYLTRANSFERASE WBBL"/>
    <property type="match status" value="1"/>
</dbReference>
<reference evidence="4" key="1">
    <citation type="submission" date="2018-01" db="EMBL/GenBank/DDBJ databases">
        <authorList>
            <person name="Gaut B.S."/>
            <person name="Morton B.R."/>
            <person name="Clegg M.T."/>
            <person name="Duvall M.R."/>
        </authorList>
    </citation>
    <scope>NUCLEOTIDE SEQUENCE [LARGE SCALE GENOMIC DNA]</scope>
</reference>
<protein>
    <submittedName>
        <fullName evidence="2">Glycosyl transferase family protein</fullName>
    </submittedName>
</protein>
<evidence type="ECO:0000259" key="1">
    <source>
        <dbReference type="Pfam" id="PF00535"/>
    </source>
</evidence>
<sequence>MIGAGFTVIDCLITVSIVSHGQASILTPLLAQLDEVSAVIPMNVIVTENLPGTRGAIKLDDVDDYGFEFIENTKPKGFGANHNAAFCQCRTPYFFVLNPDLILDGDPFTPVLAFLSGERTGIVAPSIASPSGTIEDSARRVPTTGRLLDRMICRMRGDAQKSDYPIGVDVDVDWVAGMFMGFKSEVFRQLHGFDERFHMYCEDVDVCLRTWCLGFRVVRLGRIVVRHDARRDSHRRFGYLAWHVRSLARMFLSATYWRFRLRRMPHAATTR</sequence>
<accession>A0A375G4L1</accession>
<dbReference type="AlphaFoldDB" id="A0A375G4L1"/>